<dbReference type="EMBL" id="FNDD01000009">
    <property type="protein sequence ID" value="SDH14445.1"/>
    <property type="molecule type" value="Genomic_DNA"/>
</dbReference>
<dbReference type="OrthoDB" id="8844617at2"/>
<gene>
    <name evidence="4" type="ORF">SAMN04488136_10973</name>
</gene>
<evidence type="ECO:0000313" key="5">
    <source>
        <dbReference type="Proteomes" id="UP000198854"/>
    </source>
</evidence>
<dbReference type="AlphaFoldDB" id="A0A1G8A0H1"/>
<dbReference type="STRING" id="861298.SAMN04488136_10973"/>
<dbReference type="Proteomes" id="UP000198854">
    <property type="component" value="Unassembled WGS sequence"/>
</dbReference>
<evidence type="ECO:0000256" key="1">
    <source>
        <dbReference type="ARBA" id="ARBA00043985"/>
    </source>
</evidence>
<protein>
    <submittedName>
        <fullName evidence="4">Phage shock protein A (PspA) family protein</fullName>
    </submittedName>
</protein>
<dbReference type="PANTHER" id="PTHR31088:SF9">
    <property type="entry name" value="PHAGE SHOCK PROTEIN A"/>
    <property type="match status" value="1"/>
</dbReference>
<name>A0A1G8A0H1_9VIBR</name>
<keyword evidence="5" id="KW-1185">Reference proteome</keyword>
<organism evidence="4 5">
    <name type="scientific">Vibrio xiamenensis</name>
    <dbReference type="NCBI Taxonomy" id="861298"/>
    <lineage>
        <taxon>Bacteria</taxon>
        <taxon>Pseudomonadati</taxon>
        <taxon>Pseudomonadota</taxon>
        <taxon>Gammaproteobacteria</taxon>
        <taxon>Vibrionales</taxon>
        <taxon>Vibrionaceae</taxon>
        <taxon>Vibrio</taxon>
    </lineage>
</organism>
<reference evidence="4 5" key="1">
    <citation type="submission" date="2016-10" db="EMBL/GenBank/DDBJ databases">
        <authorList>
            <person name="de Groot N.N."/>
        </authorList>
    </citation>
    <scope>NUCLEOTIDE SEQUENCE [LARGE SCALE GENOMIC DNA]</scope>
    <source>
        <strain evidence="4 5">CGMCC 1.10228</strain>
    </source>
</reference>
<accession>A0A1G8A0H1</accession>
<sequence length="227" mass="24913">MGLFNTLSTIFKSKTNEADEAIWDANAVSILTQHIREAKADMIKADGELVNIIADRKMADTKVSEIEKNVSKYEQHAITANQQGNAELALECAQKVTQLRNDLTGAKDRQTFYINAESKMRQNLKSAKDRLEQLESQVDIVKANEAVQKAQEATLKSVNGSTSKVTTAMESLERIQKKQDRHQARMDAAGEMASSASSLDERLSQAGLVGGNSSAEDELARILGQTK</sequence>
<evidence type="ECO:0000256" key="3">
    <source>
        <dbReference type="SAM" id="MobiDB-lite"/>
    </source>
</evidence>
<comment type="similarity">
    <text evidence="1">Belongs to the PspA/Vipp/IM30 family.</text>
</comment>
<evidence type="ECO:0000313" key="4">
    <source>
        <dbReference type="EMBL" id="SDH14445.1"/>
    </source>
</evidence>
<feature type="region of interest" description="Disordered" evidence="3">
    <location>
        <begin position="175"/>
        <end position="227"/>
    </location>
</feature>
<feature type="coiled-coil region" evidence="2">
    <location>
        <begin position="114"/>
        <end position="151"/>
    </location>
</feature>
<proteinExistence type="inferred from homology"/>
<feature type="compositionally biased region" description="Basic and acidic residues" evidence="3">
    <location>
        <begin position="175"/>
        <end position="185"/>
    </location>
</feature>
<dbReference type="InterPro" id="IPR007157">
    <property type="entry name" value="PspA_VIPP1"/>
</dbReference>
<dbReference type="PANTHER" id="PTHR31088">
    <property type="entry name" value="MEMBRANE-ASSOCIATED PROTEIN VIPP1, CHLOROPLASTIC"/>
    <property type="match status" value="1"/>
</dbReference>
<dbReference type="Pfam" id="PF04012">
    <property type="entry name" value="PspA_IM30"/>
    <property type="match status" value="1"/>
</dbReference>
<evidence type="ECO:0000256" key="2">
    <source>
        <dbReference type="SAM" id="Coils"/>
    </source>
</evidence>
<keyword evidence="2" id="KW-0175">Coiled coil</keyword>
<dbReference type="RefSeq" id="WP_093272707.1">
    <property type="nucleotide sequence ID" value="NZ_FNDD01000009.1"/>
</dbReference>